<evidence type="ECO:0000256" key="6">
    <source>
        <dbReference type="ARBA" id="ARBA00022840"/>
    </source>
</evidence>
<evidence type="ECO:0000256" key="4">
    <source>
        <dbReference type="ARBA" id="ARBA00022741"/>
    </source>
</evidence>
<sequence length="309" mass="32775">MNRVVLTVPASTTNLGSGFDALGLALTLRNRFLLEETPSQGSIEVVGEGSEFIPRDGSNLVLQAAHRLYRSQGKTPPGLHIRQENHIPRCGGLGSSASAIIAGLVGANSLCGEPLSRDEILPMALDLEGHPDNVVPALYGGFTISALVDGQVAWLRASFPPDLRCVVALPDLTWSTAEARQVLPVQVPRSDAVFNVQRVSLLLGALFAGQHDLLRTGMADRLHQPYRAKHLSYLEEVCRQALEAGAWGTCLSGAGTSVLALASTCEEEIGKAMCRALSNHGIGSRFLVLEMDPCGAQLHVPSSSEGGLE</sequence>
<dbReference type="GO" id="GO:0005737">
    <property type="term" value="C:cytoplasm"/>
    <property type="evidence" value="ECO:0007669"/>
    <property type="project" value="UniProtKB-SubCell"/>
</dbReference>
<keyword evidence="3 7" id="KW-0791">Threonine biosynthesis</keyword>
<keyword evidence="2 7" id="KW-0808">Transferase</keyword>
<feature type="binding site" evidence="7">
    <location>
        <begin position="88"/>
        <end position="98"/>
    </location>
    <ligand>
        <name>ATP</name>
        <dbReference type="ChEBI" id="CHEBI:30616"/>
    </ligand>
</feature>
<dbReference type="GO" id="GO:0009088">
    <property type="term" value="P:threonine biosynthetic process"/>
    <property type="evidence" value="ECO:0007669"/>
    <property type="project" value="UniProtKB-UniRule"/>
</dbReference>
<comment type="similarity">
    <text evidence="7">Belongs to the GHMP kinase family. Homoserine kinase subfamily.</text>
</comment>
<feature type="domain" description="GHMP kinase N-terminal" evidence="9">
    <location>
        <begin position="59"/>
        <end position="141"/>
    </location>
</feature>
<keyword evidence="6 7" id="KW-0067">ATP-binding</keyword>
<evidence type="ECO:0000256" key="2">
    <source>
        <dbReference type="ARBA" id="ARBA00022679"/>
    </source>
</evidence>
<comment type="subcellular location">
    <subcellularLocation>
        <location evidence="7">Cytoplasm</location>
    </subcellularLocation>
</comment>
<keyword evidence="7" id="KW-0963">Cytoplasm</keyword>
<dbReference type="InterPro" id="IPR000870">
    <property type="entry name" value="Homoserine_kinase"/>
</dbReference>
<dbReference type="GO" id="GO:0005524">
    <property type="term" value="F:ATP binding"/>
    <property type="evidence" value="ECO:0007669"/>
    <property type="project" value="UniProtKB-UniRule"/>
</dbReference>
<evidence type="ECO:0000259" key="9">
    <source>
        <dbReference type="Pfam" id="PF00288"/>
    </source>
</evidence>
<keyword evidence="1 7" id="KW-0028">Amino-acid biosynthesis</keyword>
<dbReference type="PIRSF" id="PIRSF000676">
    <property type="entry name" value="Homoser_kin"/>
    <property type="match status" value="1"/>
</dbReference>
<dbReference type="Proteomes" id="UP000741360">
    <property type="component" value="Unassembled WGS sequence"/>
</dbReference>
<comment type="caution">
    <text evidence="11">The sequence shown here is derived from an EMBL/GenBank/DDBJ whole genome shotgun (WGS) entry which is preliminary data.</text>
</comment>
<evidence type="ECO:0000256" key="1">
    <source>
        <dbReference type="ARBA" id="ARBA00022605"/>
    </source>
</evidence>
<comment type="catalytic activity">
    <reaction evidence="7">
        <text>L-homoserine + ATP = O-phospho-L-homoserine + ADP + H(+)</text>
        <dbReference type="Rhea" id="RHEA:13985"/>
        <dbReference type="ChEBI" id="CHEBI:15378"/>
        <dbReference type="ChEBI" id="CHEBI:30616"/>
        <dbReference type="ChEBI" id="CHEBI:57476"/>
        <dbReference type="ChEBI" id="CHEBI:57590"/>
        <dbReference type="ChEBI" id="CHEBI:456216"/>
        <dbReference type="EC" id="2.7.1.39"/>
    </reaction>
</comment>
<dbReference type="SUPFAM" id="SSF55060">
    <property type="entry name" value="GHMP Kinase, C-terminal domain"/>
    <property type="match status" value="1"/>
</dbReference>
<dbReference type="InterPro" id="IPR020568">
    <property type="entry name" value="Ribosomal_Su5_D2-typ_SF"/>
</dbReference>
<dbReference type="HAMAP" id="MF_00384">
    <property type="entry name" value="Homoser_kinase"/>
    <property type="match status" value="1"/>
</dbReference>
<protein>
    <recommendedName>
        <fullName evidence="7 8">Homoserine kinase</fullName>
        <shortName evidence="7">HK</shortName>
        <shortName evidence="7">HSK</shortName>
        <ecNumber evidence="7 8">2.7.1.39</ecNumber>
    </recommendedName>
</protein>
<dbReference type="EMBL" id="JACPSX010000111">
    <property type="protein sequence ID" value="MBI3014678.1"/>
    <property type="molecule type" value="Genomic_DNA"/>
</dbReference>
<dbReference type="GO" id="GO:0004413">
    <property type="term" value="F:homoserine kinase activity"/>
    <property type="evidence" value="ECO:0007669"/>
    <property type="project" value="UniProtKB-UniRule"/>
</dbReference>
<evidence type="ECO:0000313" key="11">
    <source>
        <dbReference type="EMBL" id="MBI3014678.1"/>
    </source>
</evidence>
<evidence type="ECO:0000259" key="10">
    <source>
        <dbReference type="Pfam" id="PF08544"/>
    </source>
</evidence>
<dbReference type="Pfam" id="PF00288">
    <property type="entry name" value="GHMP_kinases_N"/>
    <property type="match status" value="1"/>
</dbReference>
<dbReference type="Gene3D" id="3.30.230.10">
    <property type="match status" value="1"/>
</dbReference>
<dbReference type="NCBIfam" id="TIGR00191">
    <property type="entry name" value="thrB"/>
    <property type="match status" value="1"/>
</dbReference>
<accession>A0A932M015</accession>
<dbReference type="PRINTS" id="PR00958">
    <property type="entry name" value="HOMSERKINASE"/>
</dbReference>
<dbReference type="AlphaFoldDB" id="A0A932M015"/>
<evidence type="ECO:0000256" key="5">
    <source>
        <dbReference type="ARBA" id="ARBA00022777"/>
    </source>
</evidence>
<dbReference type="InterPro" id="IPR013750">
    <property type="entry name" value="GHMP_kinase_C_dom"/>
</dbReference>
<comment type="function">
    <text evidence="7">Catalyzes the ATP-dependent phosphorylation of L-homoserine to L-homoserine phosphate.</text>
</comment>
<dbReference type="SUPFAM" id="SSF54211">
    <property type="entry name" value="Ribosomal protein S5 domain 2-like"/>
    <property type="match status" value="1"/>
</dbReference>
<reference evidence="11" key="1">
    <citation type="submission" date="2020-07" db="EMBL/GenBank/DDBJ databases">
        <title>Huge and variable diversity of episymbiotic CPR bacteria and DPANN archaea in groundwater ecosystems.</title>
        <authorList>
            <person name="He C.Y."/>
            <person name="Keren R."/>
            <person name="Whittaker M."/>
            <person name="Farag I.F."/>
            <person name="Doudna J."/>
            <person name="Cate J.H.D."/>
            <person name="Banfield J.F."/>
        </authorList>
    </citation>
    <scope>NUCLEOTIDE SEQUENCE</scope>
    <source>
        <strain evidence="11">NC_groundwater_717_Ag_S-0.2um_59_8</strain>
    </source>
</reference>
<organism evidence="11 12">
    <name type="scientific">Tectimicrobiota bacterium</name>
    <dbReference type="NCBI Taxonomy" id="2528274"/>
    <lineage>
        <taxon>Bacteria</taxon>
        <taxon>Pseudomonadati</taxon>
        <taxon>Nitrospinota/Tectimicrobiota group</taxon>
        <taxon>Candidatus Tectimicrobiota</taxon>
    </lineage>
</organism>
<gene>
    <name evidence="7" type="primary">thrB</name>
    <name evidence="11" type="ORF">HYY65_06400</name>
</gene>
<dbReference type="InterPro" id="IPR006204">
    <property type="entry name" value="GHMP_kinase_N_dom"/>
</dbReference>
<dbReference type="EC" id="2.7.1.39" evidence="7 8"/>
<comment type="pathway">
    <text evidence="7">Amino-acid biosynthesis; L-threonine biosynthesis; L-threonine from L-aspartate: step 4/5.</text>
</comment>
<dbReference type="PANTHER" id="PTHR20861:SF1">
    <property type="entry name" value="HOMOSERINE KINASE"/>
    <property type="match status" value="1"/>
</dbReference>
<evidence type="ECO:0000256" key="7">
    <source>
        <dbReference type="HAMAP-Rule" id="MF_00384"/>
    </source>
</evidence>
<evidence type="ECO:0000256" key="8">
    <source>
        <dbReference type="NCBIfam" id="TIGR00191"/>
    </source>
</evidence>
<evidence type="ECO:0000256" key="3">
    <source>
        <dbReference type="ARBA" id="ARBA00022697"/>
    </source>
</evidence>
<dbReference type="PANTHER" id="PTHR20861">
    <property type="entry name" value="HOMOSERINE/4-DIPHOSPHOCYTIDYL-2-C-METHYL-D-ERYTHRITOL KINASE"/>
    <property type="match status" value="1"/>
</dbReference>
<evidence type="ECO:0000313" key="12">
    <source>
        <dbReference type="Proteomes" id="UP000741360"/>
    </source>
</evidence>
<dbReference type="Pfam" id="PF08544">
    <property type="entry name" value="GHMP_kinases_C"/>
    <property type="match status" value="1"/>
</dbReference>
<dbReference type="Gene3D" id="3.30.70.890">
    <property type="entry name" value="GHMP kinase, C-terminal domain"/>
    <property type="match status" value="1"/>
</dbReference>
<dbReference type="InterPro" id="IPR036554">
    <property type="entry name" value="GHMP_kinase_C_sf"/>
</dbReference>
<feature type="domain" description="GHMP kinase C-terminal" evidence="10">
    <location>
        <begin position="203"/>
        <end position="276"/>
    </location>
</feature>
<dbReference type="InterPro" id="IPR014721">
    <property type="entry name" value="Ribsml_uS5_D2-typ_fold_subgr"/>
</dbReference>
<keyword evidence="5 7" id="KW-0418">Kinase</keyword>
<keyword evidence="4 7" id="KW-0547">Nucleotide-binding</keyword>
<proteinExistence type="inferred from homology"/>
<name>A0A932M015_UNCTE</name>